<keyword evidence="1" id="KW-0812">Transmembrane</keyword>
<gene>
    <name evidence="2" type="ordered locus">Runsl_0535</name>
</gene>
<keyword evidence="1" id="KW-1133">Transmembrane helix</keyword>
<reference evidence="3" key="1">
    <citation type="submission" date="2011-06" db="EMBL/GenBank/DDBJ databases">
        <title>The complete genome of chromosome of Runella slithyformis DSM 19594.</title>
        <authorList>
            <consortium name="US DOE Joint Genome Institute (JGI-PGF)"/>
            <person name="Lucas S."/>
            <person name="Han J."/>
            <person name="Lapidus A."/>
            <person name="Bruce D."/>
            <person name="Goodwin L."/>
            <person name="Pitluck S."/>
            <person name="Peters L."/>
            <person name="Kyrpides N."/>
            <person name="Mavromatis K."/>
            <person name="Ivanova N."/>
            <person name="Ovchinnikova G."/>
            <person name="Zhang X."/>
            <person name="Misra M."/>
            <person name="Detter J.C."/>
            <person name="Tapia R."/>
            <person name="Han C."/>
            <person name="Land M."/>
            <person name="Hauser L."/>
            <person name="Markowitz V."/>
            <person name="Cheng J.-F."/>
            <person name="Hugenholtz P."/>
            <person name="Woyke T."/>
            <person name="Wu D."/>
            <person name="Tindall B."/>
            <person name="Faehrich R."/>
            <person name="Brambilla E."/>
            <person name="Klenk H.-P."/>
            <person name="Eisen J.A."/>
        </authorList>
    </citation>
    <scope>NUCLEOTIDE SEQUENCE [LARGE SCALE GENOMIC DNA]</scope>
    <source>
        <strain evidence="3">ATCC 29530 / DSM 19594 / LMG 11500 / NCIMB 11436 / LSU 4</strain>
    </source>
</reference>
<dbReference type="Proteomes" id="UP000000493">
    <property type="component" value="Chromosome"/>
</dbReference>
<reference evidence="2 3" key="2">
    <citation type="journal article" date="2012" name="Stand. Genomic Sci.">
        <title>Complete genome sequence of the aquatic bacterium Runella slithyformis type strain (LSU 4(T)).</title>
        <authorList>
            <person name="Copeland A."/>
            <person name="Zhang X."/>
            <person name="Misra M."/>
            <person name="Lapidus A."/>
            <person name="Nolan M."/>
            <person name="Lucas S."/>
            <person name="Deshpande S."/>
            <person name="Cheng J.F."/>
            <person name="Tapia R."/>
            <person name="Goodwin L.A."/>
            <person name="Pitluck S."/>
            <person name="Liolios K."/>
            <person name="Pagani I."/>
            <person name="Ivanova N."/>
            <person name="Mikhailova N."/>
            <person name="Pati A."/>
            <person name="Chen A."/>
            <person name="Palaniappan K."/>
            <person name="Land M."/>
            <person name="Hauser L."/>
            <person name="Pan C."/>
            <person name="Jeffries C.D."/>
            <person name="Detter J.C."/>
            <person name="Brambilla E.M."/>
            <person name="Rohde M."/>
            <person name="Djao O.D."/>
            <person name="Goker M."/>
            <person name="Sikorski J."/>
            <person name="Tindall B.J."/>
            <person name="Woyke T."/>
            <person name="Bristow J."/>
            <person name="Eisen J.A."/>
            <person name="Markowitz V."/>
            <person name="Hugenholtz P."/>
            <person name="Kyrpides N.C."/>
            <person name="Klenk H.P."/>
            <person name="Mavromatis K."/>
        </authorList>
    </citation>
    <scope>NUCLEOTIDE SEQUENCE [LARGE SCALE GENOMIC DNA]</scope>
    <source>
        <strain evidence="3">ATCC 29530 / DSM 19594 / LMG 11500 / NCIMB 11436 / LSU 4</strain>
    </source>
</reference>
<dbReference type="KEGG" id="rsi:Runsl_0535"/>
<sequence length="53" mass="6122">MTHVYCPELLNLGNKSTFILFILKGQFNFIVFILDFAFKIKKIATSDNLILLD</sequence>
<feature type="transmembrane region" description="Helical" evidence="1">
    <location>
        <begin position="18"/>
        <end position="38"/>
    </location>
</feature>
<evidence type="ECO:0000256" key="1">
    <source>
        <dbReference type="SAM" id="Phobius"/>
    </source>
</evidence>
<dbReference type="AlphaFoldDB" id="A0A7U4E4E4"/>
<proteinExistence type="predicted"/>
<protein>
    <submittedName>
        <fullName evidence="2">Uncharacterized protein</fullName>
    </submittedName>
</protein>
<keyword evidence="3" id="KW-1185">Reference proteome</keyword>
<dbReference type="EMBL" id="CP002859">
    <property type="protein sequence ID" value="AEI46979.1"/>
    <property type="molecule type" value="Genomic_DNA"/>
</dbReference>
<keyword evidence="1" id="KW-0472">Membrane</keyword>
<accession>A0A7U4E4E4</accession>
<organism evidence="2 3">
    <name type="scientific">Runella slithyformis (strain ATCC 29530 / DSM 19594 / LMG 11500 / NCIMB 11436 / LSU 4)</name>
    <dbReference type="NCBI Taxonomy" id="761193"/>
    <lineage>
        <taxon>Bacteria</taxon>
        <taxon>Pseudomonadati</taxon>
        <taxon>Bacteroidota</taxon>
        <taxon>Cytophagia</taxon>
        <taxon>Cytophagales</taxon>
        <taxon>Spirosomataceae</taxon>
        <taxon>Runella</taxon>
    </lineage>
</organism>
<evidence type="ECO:0000313" key="3">
    <source>
        <dbReference type="Proteomes" id="UP000000493"/>
    </source>
</evidence>
<evidence type="ECO:0000313" key="2">
    <source>
        <dbReference type="EMBL" id="AEI46979.1"/>
    </source>
</evidence>
<name>A0A7U4E4E4_RUNSL</name>